<evidence type="ECO:0000313" key="3">
    <source>
        <dbReference type="Proteomes" id="UP000639403"/>
    </source>
</evidence>
<accession>A0A8H7U150</accession>
<gene>
    <name evidence="2" type="ORF">IEO21_06612</name>
</gene>
<feature type="domain" description="DUF7770" evidence="1">
    <location>
        <begin position="4"/>
        <end position="129"/>
    </location>
</feature>
<evidence type="ECO:0000313" key="2">
    <source>
        <dbReference type="EMBL" id="KAF9811159.1"/>
    </source>
</evidence>
<organism evidence="2 3">
    <name type="scientific">Rhodonia placenta</name>
    <dbReference type="NCBI Taxonomy" id="104341"/>
    <lineage>
        <taxon>Eukaryota</taxon>
        <taxon>Fungi</taxon>
        <taxon>Dikarya</taxon>
        <taxon>Basidiomycota</taxon>
        <taxon>Agaricomycotina</taxon>
        <taxon>Agaricomycetes</taxon>
        <taxon>Polyporales</taxon>
        <taxon>Adustoporiaceae</taxon>
        <taxon>Rhodonia</taxon>
    </lineage>
</organism>
<evidence type="ECO:0000259" key="1">
    <source>
        <dbReference type="Pfam" id="PF24968"/>
    </source>
</evidence>
<dbReference type="Pfam" id="PF24968">
    <property type="entry name" value="DUF7770"/>
    <property type="match status" value="1"/>
</dbReference>
<comment type="caution">
    <text evidence="2">The sequence shown here is derived from an EMBL/GenBank/DDBJ whole genome shotgun (WGS) entry which is preliminary data.</text>
</comment>
<protein>
    <recommendedName>
        <fullName evidence="1">DUF7770 domain-containing protein</fullName>
    </recommendedName>
</protein>
<name>A0A8H7U150_9APHY</name>
<dbReference type="EMBL" id="JADOXO010000154">
    <property type="protein sequence ID" value="KAF9811159.1"/>
    <property type="molecule type" value="Genomic_DNA"/>
</dbReference>
<proteinExistence type="predicted"/>
<dbReference type="AlphaFoldDB" id="A0A8H7U150"/>
<reference evidence="2" key="2">
    <citation type="journal article" name="Front. Microbiol.">
        <title>Degradative Capacity of Two Strains of Rhodonia placenta: From Phenotype to Genotype.</title>
        <authorList>
            <person name="Kolle M."/>
            <person name="Horta M.A.C."/>
            <person name="Nowrousian M."/>
            <person name="Ohm R.A."/>
            <person name="Benz J.P."/>
            <person name="Pilgard A."/>
        </authorList>
    </citation>
    <scope>NUCLEOTIDE SEQUENCE</scope>
    <source>
        <strain evidence="2">FPRL280</strain>
    </source>
</reference>
<dbReference type="InterPro" id="IPR056672">
    <property type="entry name" value="DUF7770"/>
</dbReference>
<reference evidence="2" key="1">
    <citation type="submission" date="2020-11" db="EMBL/GenBank/DDBJ databases">
        <authorList>
            <person name="Koelle M."/>
            <person name="Horta M.A.C."/>
            <person name="Nowrousian M."/>
            <person name="Ohm R.A."/>
            <person name="Benz P."/>
            <person name="Pilgard A."/>
        </authorList>
    </citation>
    <scope>NUCLEOTIDE SEQUENCE</scope>
    <source>
        <strain evidence="2">FPRL280</strain>
    </source>
</reference>
<dbReference type="Proteomes" id="UP000639403">
    <property type="component" value="Unassembled WGS sequence"/>
</dbReference>
<sequence length="130" mass="14414">MATSQKSVELHVALIRAASGLANMIGISRSYGHTAHEFKRLELQLAKAFTVKEMIDLVITGKRRHQFMFDMSSGSGCAYWCITVIGDLEEAGMLPSGTKREAQEFRDLVAVELNNAQSMPLQMPLGTFYD</sequence>